<keyword evidence="4" id="KW-0804">Transcription</keyword>
<dbReference type="InterPro" id="IPR050655">
    <property type="entry name" value="Plant_B3_domain"/>
</dbReference>
<keyword evidence="5" id="KW-0539">Nucleus</keyword>
<dbReference type="AlphaFoldDB" id="A0A803PF49"/>
<feature type="domain" description="TF-B3" evidence="7">
    <location>
        <begin position="445"/>
        <end position="496"/>
    </location>
</feature>
<protein>
    <recommendedName>
        <fullName evidence="7">TF-B3 domain-containing protein</fullName>
    </recommendedName>
</protein>
<dbReference type="OMA" id="VISIRCW"/>
<evidence type="ECO:0000313" key="8">
    <source>
        <dbReference type="EnsemblPlants" id="cds.evm.model.04.1944"/>
    </source>
</evidence>
<dbReference type="SMR" id="A0A803PF49"/>
<name>A0A803PF49_CANSA</name>
<feature type="domain" description="TF-B3" evidence="7">
    <location>
        <begin position="12"/>
        <end position="107"/>
    </location>
</feature>
<accession>A0A803PF49</accession>
<keyword evidence="2" id="KW-0805">Transcription regulation</keyword>
<evidence type="ECO:0000256" key="4">
    <source>
        <dbReference type="ARBA" id="ARBA00023163"/>
    </source>
</evidence>
<dbReference type="OrthoDB" id="1143226at2759"/>
<sequence length="514" mass="57737">MESTNFCPDTPHFHRMILQDSLFDNKLKIPKEFMVKYGSNIDTSKPIVVKVPGGGAWKMKLTKCDGHIWLGEGWPSFARHYSIERGYSLFFRYEGQSRFHVVIIDVNGSEICYPAVVITTSKHSDGTLNPTNIIVAQEEDEEFDSHENLNRKRKEKLAPPFSSPKRRKKELFVSSDNDDDEYAAAAAPPPKDQVNMGDSECVESVNKTGMLKALAKKGGSRVEEHFRSMTVEEKDEALFRMTNLTSQYPYFKIVLKKMHLHDRYELALPAEFWRENVGEKSDLDITLYVPHNGRTWLGKLQIKARNGSPRAVISIRCWREFAVENCLKLSDVCTFELTNKNEMMFKVSINRARLCDQNNQQSEGNVKLGAKSKDHTSDQVTQGAFSSSRGGKFSEGATVKQSNPNFEIILGQSAGKLKRIPLYISNNFLQGKPGAVTIQVGKKLWGVNLSGGSGGLFFCGGWPKFVKENHLQPGDSCLFELVTKETDTDNTLLNATISRQINPAAVSALISYRT</sequence>
<evidence type="ECO:0000256" key="1">
    <source>
        <dbReference type="ARBA" id="ARBA00004123"/>
    </source>
</evidence>
<proteinExistence type="predicted"/>
<dbReference type="Gramene" id="evm.model.04.1944">
    <property type="protein sequence ID" value="cds.evm.model.04.1944"/>
    <property type="gene ID" value="evm.TU.04.1944"/>
</dbReference>
<keyword evidence="9" id="KW-1185">Reference proteome</keyword>
<keyword evidence="3" id="KW-0238">DNA-binding</keyword>
<reference evidence="8" key="2">
    <citation type="submission" date="2021-03" db="UniProtKB">
        <authorList>
            <consortium name="EnsemblPlants"/>
        </authorList>
    </citation>
    <scope>IDENTIFICATION</scope>
</reference>
<organism evidence="8 9">
    <name type="scientific">Cannabis sativa</name>
    <name type="common">Hemp</name>
    <name type="synonym">Marijuana</name>
    <dbReference type="NCBI Taxonomy" id="3483"/>
    <lineage>
        <taxon>Eukaryota</taxon>
        <taxon>Viridiplantae</taxon>
        <taxon>Streptophyta</taxon>
        <taxon>Embryophyta</taxon>
        <taxon>Tracheophyta</taxon>
        <taxon>Spermatophyta</taxon>
        <taxon>Magnoliopsida</taxon>
        <taxon>eudicotyledons</taxon>
        <taxon>Gunneridae</taxon>
        <taxon>Pentapetalae</taxon>
        <taxon>rosids</taxon>
        <taxon>fabids</taxon>
        <taxon>Rosales</taxon>
        <taxon>Cannabaceae</taxon>
        <taxon>Cannabis</taxon>
    </lineage>
</organism>
<evidence type="ECO:0000256" key="3">
    <source>
        <dbReference type="ARBA" id="ARBA00023125"/>
    </source>
</evidence>
<dbReference type="Gene3D" id="2.40.330.10">
    <property type="entry name" value="DNA-binding pseudobarrel domain"/>
    <property type="match status" value="3"/>
</dbReference>
<dbReference type="EnsemblPlants" id="evm.model.04.1944">
    <property type="protein sequence ID" value="cds.evm.model.04.1944"/>
    <property type="gene ID" value="evm.TU.04.1944"/>
</dbReference>
<dbReference type="GO" id="GO:0005634">
    <property type="term" value="C:nucleus"/>
    <property type="evidence" value="ECO:0007669"/>
    <property type="project" value="UniProtKB-SubCell"/>
</dbReference>
<dbReference type="PANTHER" id="PTHR31920:SF108">
    <property type="entry name" value="B3 DOMAIN-CONTAINING TRANSCRIPTION FACTOR VRN1-LIKE"/>
    <property type="match status" value="1"/>
</dbReference>
<dbReference type="Proteomes" id="UP000596661">
    <property type="component" value="Chromosome 4"/>
</dbReference>
<dbReference type="PANTHER" id="PTHR31920">
    <property type="entry name" value="B3 DOMAIN-CONTAINING"/>
    <property type="match status" value="1"/>
</dbReference>
<feature type="region of interest" description="Disordered" evidence="6">
    <location>
        <begin position="140"/>
        <end position="169"/>
    </location>
</feature>
<dbReference type="SMART" id="SM01019">
    <property type="entry name" value="B3"/>
    <property type="match status" value="3"/>
</dbReference>
<reference evidence="8" key="1">
    <citation type="submission" date="2018-11" db="EMBL/GenBank/DDBJ databases">
        <authorList>
            <person name="Grassa J C."/>
        </authorList>
    </citation>
    <scope>NUCLEOTIDE SEQUENCE [LARGE SCALE GENOMIC DNA]</scope>
</reference>
<dbReference type="Pfam" id="PF02362">
    <property type="entry name" value="B3"/>
    <property type="match status" value="3"/>
</dbReference>
<evidence type="ECO:0000259" key="7">
    <source>
        <dbReference type="PROSITE" id="PS50863"/>
    </source>
</evidence>
<comment type="subcellular location">
    <subcellularLocation>
        <location evidence="1">Nucleus</location>
    </subcellularLocation>
</comment>
<evidence type="ECO:0000256" key="6">
    <source>
        <dbReference type="SAM" id="MobiDB-lite"/>
    </source>
</evidence>
<dbReference type="InterPro" id="IPR015300">
    <property type="entry name" value="DNA-bd_pseudobarrel_sf"/>
</dbReference>
<dbReference type="InterPro" id="IPR003340">
    <property type="entry name" value="B3_DNA-bd"/>
</dbReference>
<dbReference type="CDD" id="cd10017">
    <property type="entry name" value="B3_DNA"/>
    <property type="match status" value="3"/>
</dbReference>
<feature type="domain" description="TF-B3" evidence="7">
    <location>
        <begin position="251"/>
        <end position="353"/>
    </location>
</feature>
<dbReference type="SUPFAM" id="SSF101936">
    <property type="entry name" value="DNA-binding pseudobarrel domain"/>
    <property type="match status" value="3"/>
</dbReference>
<evidence type="ECO:0000313" key="9">
    <source>
        <dbReference type="Proteomes" id="UP000596661"/>
    </source>
</evidence>
<evidence type="ECO:0000256" key="5">
    <source>
        <dbReference type="ARBA" id="ARBA00023242"/>
    </source>
</evidence>
<dbReference type="PROSITE" id="PS50863">
    <property type="entry name" value="B3"/>
    <property type="match status" value="3"/>
</dbReference>
<dbReference type="EMBL" id="UZAU01000401">
    <property type="status" value="NOT_ANNOTATED_CDS"/>
    <property type="molecule type" value="Genomic_DNA"/>
</dbReference>
<evidence type="ECO:0000256" key="2">
    <source>
        <dbReference type="ARBA" id="ARBA00023015"/>
    </source>
</evidence>
<dbReference type="GO" id="GO:0003677">
    <property type="term" value="F:DNA binding"/>
    <property type="evidence" value="ECO:0007669"/>
    <property type="project" value="UniProtKB-KW"/>
</dbReference>